<accession>A0A136ILZ4</accession>
<feature type="compositionally biased region" description="Polar residues" evidence="8">
    <location>
        <begin position="149"/>
        <end position="165"/>
    </location>
</feature>
<dbReference type="InterPro" id="IPR051089">
    <property type="entry name" value="prtT"/>
</dbReference>
<feature type="compositionally biased region" description="Basic and acidic residues" evidence="8">
    <location>
        <begin position="133"/>
        <end position="148"/>
    </location>
</feature>
<organism evidence="10 11">
    <name type="scientific">Microdochium bolleyi</name>
    <dbReference type="NCBI Taxonomy" id="196109"/>
    <lineage>
        <taxon>Eukaryota</taxon>
        <taxon>Fungi</taxon>
        <taxon>Dikarya</taxon>
        <taxon>Ascomycota</taxon>
        <taxon>Pezizomycotina</taxon>
        <taxon>Sordariomycetes</taxon>
        <taxon>Xylariomycetidae</taxon>
        <taxon>Xylariales</taxon>
        <taxon>Microdochiaceae</taxon>
        <taxon>Microdochium</taxon>
    </lineage>
</organism>
<feature type="compositionally biased region" description="Low complexity" evidence="8">
    <location>
        <begin position="713"/>
        <end position="747"/>
    </location>
</feature>
<evidence type="ECO:0000259" key="9">
    <source>
        <dbReference type="PROSITE" id="PS50048"/>
    </source>
</evidence>
<protein>
    <recommendedName>
        <fullName evidence="9">Zn(2)-C6 fungal-type domain-containing protein</fullName>
    </recommendedName>
</protein>
<proteinExistence type="predicted"/>
<evidence type="ECO:0000256" key="5">
    <source>
        <dbReference type="ARBA" id="ARBA00023125"/>
    </source>
</evidence>
<feature type="region of interest" description="Disordered" evidence="8">
    <location>
        <begin position="97"/>
        <end position="224"/>
    </location>
</feature>
<dbReference type="Pfam" id="PF04082">
    <property type="entry name" value="Fungal_trans"/>
    <property type="match status" value="1"/>
</dbReference>
<evidence type="ECO:0000313" key="10">
    <source>
        <dbReference type="EMBL" id="KXJ85991.1"/>
    </source>
</evidence>
<keyword evidence="5" id="KW-0238">DNA-binding</keyword>
<dbReference type="EMBL" id="KQ964272">
    <property type="protein sequence ID" value="KXJ85991.1"/>
    <property type="molecule type" value="Genomic_DNA"/>
</dbReference>
<feature type="region of interest" description="Disordered" evidence="8">
    <location>
        <begin position="1"/>
        <end position="36"/>
    </location>
</feature>
<comment type="subcellular location">
    <subcellularLocation>
        <location evidence="1">Nucleus</location>
    </subcellularLocation>
</comment>
<name>A0A136ILZ4_9PEZI</name>
<feature type="region of interest" description="Disordered" evidence="8">
    <location>
        <begin position="769"/>
        <end position="829"/>
    </location>
</feature>
<dbReference type="STRING" id="196109.A0A136ILZ4"/>
<feature type="domain" description="Zn(2)-C6 fungal-type" evidence="9">
    <location>
        <begin position="36"/>
        <end position="70"/>
    </location>
</feature>
<keyword evidence="2" id="KW-0479">Metal-binding</keyword>
<dbReference type="Gene3D" id="4.10.240.10">
    <property type="entry name" value="Zn(2)-C6 fungal-type DNA-binding domain"/>
    <property type="match status" value="1"/>
</dbReference>
<dbReference type="PANTHER" id="PTHR31845">
    <property type="entry name" value="FINGER DOMAIN PROTEIN, PUTATIVE-RELATED"/>
    <property type="match status" value="1"/>
</dbReference>
<evidence type="ECO:0000313" key="11">
    <source>
        <dbReference type="Proteomes" id="UP000070501"/>
    </source>
</evidence>
<dbReference type="GO" id="GO:0006351">
    <property type="term" value="P:DNA-templated transcription"/>
    <property type="evidence" value="ECO:0007669"/>
    <property type="project" value="InterPro"/>
</dbReference>
<evidence type="ECO:0000256" key="8">
    <source>
        <dbReference type="SAM" id="MobiDB-lite"/>
    </source>
</evidence>
<dbReference type="GO" id="GO:0008270">
    <property type="term" value="F:zinc ion binding"/>
    <property type="evidence" value="ECO:0007669"/>
    <property type="project" value="InterPro"/>
</dbReference>
<feature type="compositionally biased region" description="Basic and acidic residues" evidence="8">
    <location>
        <begin position="12"/>
        <end position="36"/>
    </location>
</feature>
<evidence type="ECO:0000256" key="7">
    <source>
        <dbReference type="ARBA" id="ARBA00023242"/>
    </source>
</evidence>
<keyword evidence="3" id="KW-0862">Zinc</keyword>
<evidence type="ECO:0000256" key="6">
    <source>
        <dbReference type="ARBA" id="ARBA00023163"/>
    </source>
</evidence>
<evidence type="ECO:0000256" key="3">
    <source>
        <dbReference type="ARBA" id="ARBA00022833"/>
    </source>
</evidence>
<dbReference type="PANTHER" id="PTHR31845:SF39">
    <property type="entry name" value="TRANSCRIPTION FACTOR PBCR-RELATED"/>
    <property type="match status" value="1"/>
</dbReference>
<evidence type="ECO:0000256" key="2">
    <source>
        <dbReference type="ARBA" id="ARBA00022723"/>
    </source>
</evidence>
<feature type="compositionally biased region" description="Polar residues" evidence="8">
    <location>
        <begin position="700"/>
        <end position="712"/>
    </location>
</feature>
<feature type="compositionally biased region" description="Low complexity" evidence="8">
    <location>
        <begin position="791"/>
        <end position="827"/>
    </location>
</feature>
<dbReference type="InterPro" id="IPR036864">
    <property type="entry name" value="Zn2-C6_fun-type_DNA-bd_sf"/>
</dbReference>
<dbReference type="InterPro" id="IPR001138">
    <property type="entry name" value="Zn2Cys6_DnaBD"/>
</dbReference>
<gene>
    <name evidence="10" type="ORF">Micbo1qcDRAFT_237241</name>
</gene>
<dbReference type="Proteomes" id="UP000070501">
    <property type="component" value="Unassembled WGS sequence"/>
</dbReference>
<dbReference type="FunFam" id="4.10.240.10:FF:000003">
    <property type="entry name" value="C6 transcription factor (Leu3)"/>
    <property type="match status" value="1"/>
</dbReference>
<dbReference type="OrthoDB" id="8062037at2759"/>
<dbReference type="CDD" id="cd12148">
    <property type="entry name" value="fungal_TF_MHR"/>
    <property type="match status" value="1"/>
</dbReference>
<feature type="compositionally biased region" description="Low complexity" evidence="8">
    <location>
        <begin position="773"/>
        <end position="783"/>
    </location>
</feature>
<keyword evidence="11" id="KW-1185">Reference proteome</keyword>
<reference evidence="11" key="1">
    <citation type="submission" date="2016-02" db="EMBL/GenBank/DDBJ databases">
        <title>Draft genome sequence of Microdochium bolleyi, a fungal endophyte of beachgrass.</title>
        <authorList>
            <consortium name="DOE Joint Genome Institute"/>
            <person name="David A.S."/>
            <person name="May G."/>
            <person name="Haridas S."/>
            <person name="Lim J."/>
            <person name="Wang M."/>
            <person name="Labutti K."/>
            <person name="Lipzen A."/>
            <person name="Barry K."/>
            <person name="Grigoriev I.V."/>
        </authorList>
    </citation>
    <scope>NUCLEOTIDE SEQUENCE [LARGE SCALE GENOMIC DNA]</scope>
    <source>
        <strain evidence="11">J235TASD1</strain>
    </source>
</reference>
<dbReference type="InParanoid" id="A0A136ILZ4"/>
<dbReference type="Pfam" id="PF00172">
    <property type="entry name" value="Zn_clus"/>
    <property type="match status" value="1"/>
</dbReference>
<dbReference type="CDD" id="cd00067">
    <property type="entry name" value="GAL4"/>
    <property type="match status" value="1"/>
</dbReference>
<dbReference type="GO" id="GO:0000976">
    <property type="term" value="F:transcription cis-regulatory region binding"/>
    <property type="evidence" value="ECO:0007669"/>
    <property type="project" value="TreeGrafter"/>
</dbReference>
<keyword evidence="4" id="KW-0805">Transcription regulation</keyword>
<dbReference type="SUPFAM" id="SSF57701">
    <property type="entry name" value="Zn2/Cys6 DNA-binding domain"/>
    <property type="match status" value="1"/>
</dbReference>
<dbReference type="GO" id="GO:0000981">
    <property type="term" value="F:DNA-binding transcription factor activity, RNA polymerase II-specific"/>
    <property type="evidence" value="ECO:0007669"/>
    <property type="project" value="InterPro"/>
</dbReference>
<evidence type="ECO:0000256" key="1">
    <source>
        <dbReference type="ARBA" id="ARBA00004123"/>
    </source>
</evidence>
<dbReference type="PROSITE" id="PS50048">
    <property type="entry name" value="ZN2_CY6_FUNGAL_2"/>
    <property type="match status" value="1"/>
</dbReference>
<dbReference type="GO" id="GO:0005634">
    <property type="term" value="C:nucleus"/>
    <property type="evidence" value="ECO:0007669"/>
    <property type="project" value="UniProtKB-SubCell"/>
</dbReference>
<dbReference type="SMART" id="SM00066">
    <property type="entry name" value="GAL4"/>
    <property type="match status" value="1"/>
</dbReference>
<keyword evidence="7" id="KW-0539">Nucleus</keyword>
<dbReference type="AlphaFoldDB" id="A0A136ILZ4"/>
<dbReference type="PROSITE" id="PS00463">
    <property type="entry name" value="ZN2_CY6_FUNGAL_1"/>
    <property type="match status" value="1"/>
</dbReference>
<feature type="region of interest" description="Disordered" evidence="8">
    <location>
        <begin position="660"/>
        <end position="747"/>
    </location>
</feature>
<dbReference type="GO" id="GO:0001216">
    <property type="term" value="F:DNA-binding transcription activator activity"/>
    <property type="evidence" value="ECO:0007669"/>
    <property type="project" value="UniProtKB-ARBA"/>
</dbReference>
<feature type="region of interest" description="Disordered" evidence="8">
    <location>
        <begin position="48"/>
        <end position="85"/>
    </location>
</feature>
<sequence>MDDEDDQTPDSSSHRDPSPHDPADPNDPNDPKKPRACEACRGLKVKCEPDPGNIDGPCKRCAKAGRSCVVTQPTRKRQKKTDSRVAELEKKIDALTATLQASRVPPGASASSSPYPASHHGGAPSVVNGGYASHHEPPGRARSVDRRTSAASSWASVPPRSTQQAFRRGLGIGDAILPSDVTSGSHSQKRKFSDEPSNRPASTGLPDHRLAPGPPQRPPRDPNQQVADVVDRGILSMDQATELFARYTDHMAQHLPIVIFPPDMTAQHVRKSTPHLFLAILAAAASELSQIQRILVKELTQLIADKVVVIGEKSMELVQAILVGVIWYFPPEHFEELKFYQFVHLAGVMAIDIGLGKRKANAKSRLIPYTWRDHPFRKSPLPDPTSIESRRTWLGCYFLAANVSMALHRPNLIRWSSFMQECLDVLTTSPDAAPTDKNLCHLVWTHRLAEEIGVQFSMDDPSIHVDVSEAKVQHALKGFERDIVRYRDSIPAEEKRPSLILAFHVVSLYMHEIALYVDKADEFRPPLNAEALRDPIPALSESLTSAHVSALSSCLTAIDGIFETFLAMDIPTIRCLPIFNFVRVAYAVVVLIKMYFSASAPGSELGRVFSKEDMKVQLYLDRLLEKFRETAASDKSRPAGKFLVVLMMLSGWFRKQEGGGAAARSDISTQPEDVQQQQQRQGPDGSGGDSRSLQPPSFARGNSSSSAPTPQRQAPQDYQQYHHQPQQHSSGQWQQQQQPQHQQEYPQASTPLHLLSEVATGGGAAEQIRLEHQQQQQQQQQQQHPDWTSYSAANSNNNNATPPGGNSNDAGGQSIPWLPGSSGLPPASGGGWGEVDYTAGLPLGGVGAGGLEQAMDMTLTGFGGIMMGGDGGGSSSMDHMQQQQQYQAMAMANQDQVISSILESLPMNPPDGWFQ</sequence>
<keyword evidence="6" id="KW-0804">Transcription</keyword>
<feature type="compositionally biased region" description="Low complexity" evidence="8">
    <location>
        <begin position="101"/>
        <end position="118"/>
    </location>
</feature>
<dbReference type="InterPro" id="IPR007219">
    <property type="entry name" value="XnlR_reg_dom"/>
</dbReference>
<evidence type="ECO:0000256" key="4">
    <source>
        <dbReference type="ARBA" id="ARBA00023015"/>
    </source>
</evidence>